<reference evidence="2" key="1">
    <citation type="submission" date="2019-08" db="EMBL/GenBank/DDBJ databases">
        <title>Reference gene set and small RNA set construction with multiple tissues from Davidia involucrata Baill.</title>
        <authorList>
            <person name="Yang H."/>
            <person name="Zhou C."/>
            <person name="Li G."/>
            <person name="Wang J."/>
            <person name="Gao P."/>
            <person name="Wang M."/>
            <person name="Wang R."/>
            <person name="Zhao Y."/>
        </authorList>
    </citation>
    <scope>NUCLEOTIDE SEQUENCE</scope>
    <source>
        <tissue evidence="2">Mixed with DoveR01_LX</tissue>
    </source>
</reference>
<evidence type="ECO:0000256" key="1">
    <source>
        <dbReference type="SAM" id="MobiDB-lite"/>
    </source>
</evidence>
<dbReference type="NCBIfam" id="TIGR01615">
    <property type="entry name" value="A_thal_3542"/>
    <property type="match status" value="1"/>
</dbReference>
<dbReference type="PANTHER" id="PTHR31579:SF58">
    <property type="entry name" value="PLANT-SPECIFIC DOMAIN TIGR01615 FAMILY PROTEIN"/>
    <property type="match status" value="1"/>
</dbReference>
<proteinExistence type="predicted"/>
<dbReference type="AlphaFoldDB" id="A0A5B6YL71"/>
<sequence>MAVARGRIPIDRRNSGNTDDYSGEPESVAFMIFGFPDEGEESPESSCNSGNCFNGIDLVEDDEDDGNGEENKAFWESHDQFLQEVLSCTSSLESNIRHAMKAALSELNLEGLGCVCQGTVAANGCRNCMQRQITARLQNAGYNCAICKSKWKSSPDIPSGEHTYLEVVDKSSSKNGEVRVVIELNFRAEFEMARASKEYNRLIGRLPEVFVGKAEKLRALIKILCSAAKKCMKDKNMHMAPWRKQKYMQAKWFGMCEKKTPAPILPAEHLDRLPKPRASMLTFNMLENLPELHCTAIRVV</sequence>
<accession>A0A5B6YL71</accession>
<name>A0A5B6YL71_DAVIN</name>
<dbReference type="InterPro" id="IPR006502">
    <property type="entry name" value="PDDEXK-like"/>
</dbReference>
<dbReference type="Pfam" id="PF04720">
    <property type="entry name" value="PDDEXK_6"/>
    <property type="match status" value="1"/>
</dbReference>
<feature type="region of interest" description="Disordered" evidence="1">
    <location>
        <begin position="1"/>
        <end position="24"/>
    </location>
</feature>
<evidence type="ECO:0000313" key="2">
    <source>
        <dbReference type="EMBL" id="MPA32530.1"/>
    </source>
</evidence>
<dbReference type="PANTHER" id="PTHR31579">
    <property type="entry name" value="OS03G0796600 PROTEIN"/>
    <property type="match status" value="1"/>
</dbReference>
<organism evidence="2">
    <name type="scientific">Davidia involucrata</name>
    <name type="common">Dove tree</name>
    <dbReference type="NCBI Taxonomy" id="16924"/>
    <lineage>
        <taxon>Eukaryota</taxon>
        <taxon>Viridiplantae</taxon>
        <taxon>Streptophyta</taxon>
        <taxon>Embryophyta</taxon>
        <taxon>Tracheophyta</taxon>
        <taxon>Spermatophyta</taxon>
        <taxon>Magnoliopsida</taxon>
        <taxon>eudicotyledons</taxon>
        <taxon>Gunneridae</taxon>
        <taxon>Pentapetalae</taxon>
        <taxon>asterids</taxon>
        <taxon>Cornales</taxon>
        <taxon>Nyssaceae</taxon>
        <taxon>Davidia</taxon>
    </lineage>
</organism>
<protein>
    <submittedName>
        <fullName evidence="2">Uncharacterized protein</fullName>
    </submittedName>
</protein>
<gene>
    <name evidence="2" type="ORF">Din_001971</name>
</gene>
<dbReference type="EMBL" id="GHES01001971">
    <property type="protein sequence ID" value="MPA32530.1"/>
    <property type="molecule type" value="Transcribed_RNA"/>
</dbReference>